<feature type="compositionally biased region" description="Basic and acidic residues" evidence="1">
    <location>
        <begin position="273"/>
        <end position="284"/>
    </location>
</feature>
<feature type="region of interest" description="Disordered" evidence="1">
    <location>
        <begin position="95"/>
        <end position="116"/>
    </location>
</feature>
<protein>
    <submittedName>
        <fullName evidence="3">Uncharacterized protein</fullName>
    </submittedName>
</protein>
<gene>
    <name evidence="3" type="ORF">PNOK_0561100</name>
</gene>
<accession>A0A286UGV1</accession>
<dbReference type="OrthoDB" id="3363417at2759"/>
<dbReference type="STRING" id="2282107.A0A286UGV1"/>
<keyword evidence="2" id="KW-1133">Transmembrane helix</keyword>
<reference evidence="3 4" key="1">
    <citation type="journal article" date="2017" name="Mol. Ecol.">
        <title>Comparative and population genomic landscape of Phellinus noxius: A hypervariable fungus causing root rot in trees.</title>
        <authorList>
            <person name="Chung C.L."/>
            <person name="Lee T.J."/>
            <person name="Akiba M."/>
            <person name="Lee H.H."/>
            <person name="Kuo T.H."/>
            <person name="Liu D."/>
            <person name="Ke H.M."/>
            <person name="Yokoi T."/>
            <person name="Roa M.B."/>
            <person name="Lu M.J."/>
            <person name="Chang Y.Y."/>
            <person name="Ann P.J."/>
            <person name="Tsai J.N."/>
            <person name="Chen C.Y."/>
            <person name="Tzean S.S."/>
            <person name="Ota Y."/>
            <person name="Hattori T."/>
            <person name="Sahashi N."/>
            <person name="Liou R.F."/>
            <person name="Kikuchi T."/>
            <person name="Tsai I.J."/>
        </authorList>
    </citation>
    <scope>NUCLEOTIDE SEQUENCE [LARGE SCALE GENOMIC DNA]</scope>
    <source>
        <strain evidence="3 4">FFPRI411160</strain>
    </source>
</reference>
<evidence type="ECO:0000256" key="2">
    <source>
        <dbReference type="SAM" id="Phobius"/>
    </source>
</evidence>
<keyword evidence="2" id="KW-0472">Membrane</keyword>
<dbReference type="Proteomes" id="UP000217199">
    <property type="component" value="Unassembled WGS sequence"/>
</dbReference>
<keyword evidence="4" id="KW-1185">Reference proteome</keyword>
<feature type="region of interest" description="Disordered" evidence="1">
    <location>
        <begin position="139"/>
        <end position="169"/>
    </location>
</feature>
<sequence length="306" mass="33499">MSQLEDSWMIHNSSNIGFSNSVIGGAYLLFDLFEWLWHLYVDYLWYFDKHPWIARAAATFQLLAIVMISPFAFLSMLDVGAYVIARTLGVVETTRASTSDSDSKPTDSDVYGSEPEAGVDIDVSTVDLPMVHIDMVNDSPRIESATDTDDVESSTSESSAAFRGPTSTAKMNSRFDKNLVIPTARYPNGLRASGPEVDACFFSPTDERTALELSGALLSSPASSRQASPEPDKFRHGRPLRLGRPQEQESDDTNGDTSSSAESEPFTVLESTDLNKDEKSERDSNLSPGVHIRRRQPGGLASNQAS</sequence>
<feature type="transmembrane region" description="Helical" evidence="2">
    <location>
        <begin position="52"/>
        <end position="77"/>
    </location>
</feature>
<keyword evidence="2" id="KW-0812">Transmembrane</keyword>
<proteinExistence type="predicted"/>
<feature type="region of interest" description="Disordered" evidence="1">
    <location>
        <begin position="218"/>
        <end position="306"/>
    </location>
</feature>
<evidence type="ECO:0000256" key="1">
    <source>
        <dbReference type="SAM" id="MobiDB-lite"/>
    </source>
</evidence>
<dbReference type="AlphaFoldDB" id="A0A286UGV1"/>
<organism evidence="3 4">
    <name type="scientific">Pyrrhoderma noxium</name>
    <dbReference type="NCBI Taxonomy" id="2282107"/>
    <lineage>
        <taxon>Eukaryota</taxon>
        <taxon>Fungi</taxon>
        <taxon>Dikarya</taxon>
        <taxon>Basidiomycota</taxon>
        <taxon>Agaricomycotina</taxon>
        <taxon>Agaricomycetes</taxon>
        <taxon>Hymenochaetales</taxon>
        <taxon>Hymenochaetaceae</taxon>
        <taxon>Pyrrhoderma</taxon>
    </lineage>
</organism>
<comment type="caution">
    <text evidence="3">The sequence shown here is derived from an EMBL/GenBank/DDBJ whole genome shotgun (WGS) entry which is preliminary data.</text>
</comment>
<evidence type="ECO:0000313" key="4">
    <source>
        <dbReference type="Proteomes" id="UP000217199"/>
    </source>
</evidence>
<evidence type="ECO:0000313" key="3">
    <source>
        <dbReference type="EMBL" id="PAV18768.1"/>
    </source>
</evidence>
<name>A0A286UGV1_9AGAM</name>
<feature type="transmembrane region" description="Helical" evidence="2">
    <location>
        <begin position="21"/>
        <end position="40"/>
    </location>
</feature>
<dbReference type="InParanoid" id="A0A286UGV1"/>
<dbReference type="EMBL" id="NBII01000005">
    <property type="protein sequence ID" value="PAV18768.1"/>
    <property type="molecule type" value="Genomic_DNA"/>
</dbReference>